<gene>
    <name evidence="13" type="ORF">CONPUDRAFT_81157</name>
</gene>
<evidence type="ECO:0000256" key="4">
    <source>
        <dbReference type="ARBA" id="ARBA00022771"/>
    </source>
</evidence>
<dbReference type="OrthoDB" id="8062037at2759"/>
<feature type="domain" description="RING-type" evidence="12">
    <location>
        <begin position="412"/>
        <end position="456"/>
    </location>
</feature>
<feature type="compositionally biased region" description="Basic residues" evidence="9">
    <location>
        <begin position="496"/>
        <end position="505"/>
    </location>
</feature>
<accession>A0A5M3MVC7</accession>
<dbReference type="GO" id="GO:0016020">
    <property type="term" value="C:membrane"/>
    <property type="evidence" value="ECO:0007669"/>
    <property type="project" value="UniProtKB-SubCell"/>
</dbReference>
<dbReference type="Gene3D" id="3.30.40.10">
    <property type="entry name" value="Zinc/RING finger domain, C3HC4 (zinc finger)"/>
    <property type="match status" value="1"/>
</dbReference>
<name>A0A5M3MVC7_CONPW</name>
<feature type="region of interest" description="Disordered" evidence="9">
    <location>
        <begin position="494"/>
        <end position="534"/>
    </location>
</feature>
<keyword evidence="5" id="KW-0862">Zinc</keyword>
<evidence type="ECO:0000256" key="6">
    <source>
        <dbReference type="ARBA" id="ARBA00022989"/>
    </source>
</evidence>
<keyword evidence="7 10" id="KW-0472">Membrane</keyword>
<protein>
    <recommendedName>
        <fullName evidence="12">RING-type domain-containing protein</fullName>
    </recommendedName>
</protein>
<keyword evidence="6 10" id="KW-1133">Transmembrane helix</keyword>
<dbReference type="RefSeq" id="XP_007766531.1">
    <property type="nucleotide sequence ID" value="XM_007768341.1"/>
</dbReference>
<dbReference type="PROSITE" id="PS50089">
    <property type="entry name" value="ZF_RING_2"/>
    <property type="match status" value="1"/>
</dbReference>
<dbReference type="Pfam" id="PF13639">
    <property type="entry name" value="zf-RING_2"/>
    <property type="match status" value="1"/>
</dbReference>
<reference evidence="14" key="1">
    <citation type="journal article" date="2012" name="Science">
        <title>The Paleozoic origin of enzymatic lignin decomposition reconstructed from 31 fungal genomes.</title>
        <authorList>
            <person name="Floudas D."/>
            <person name="Binder M."/>
            <person name="Riley R."/>
            <person name="Barry K."/>
            <person name="Blanchette R.A."/>
            <person name="Henrissat B."/>
            <person name="Martinez A.T."/>
            <person name="Otillar R."/>
            <person name="Spatafora J.W."/>
            <person name="Yadav J.S."/>
            <person name="Aerts A."/>
            <person name="Benoit I."/>
            <person name="Boyd A."/>
            <person name="Carlson A."/>
            <person name="Copeland A."/>
            <person name="Coutinho P.M."/>
            <person name="de Vries R.P."/>
            <person name="Ferreira P."/>
            <person name="Findley K."/>
            <person name="Foster B."/>
            <person name="Gaskell J."/>
            <person name="Glotzer D."/>
            <person name="Gorecki P."/>
            <person name="Heitman J."/>
            <person name="Hesse C."/>
            <person name="Hori C."/>
            <person name="Igarashi K."/>
            <person name="Jurgens J.A."/>
            <person name="Kallen N."/>
            <person name="Kersten P."/>
            <person name="Kohler A."/>
            <person name="Kuees U."/>
            <person name="Kumar T.K.A."/>
            <person name="Kuo A."/>
            <person name="LaButti K."/>
            <person name="Larrondo L.F."/>
            <person name="Lindquist E."/>
            <person name="Ling A."/>
            <person name="Lombard V."/>
            <person name="Lucas S."/>
            <person name="Lundell T."/>
            <person name="Martin R."/>
            <person name="McLaughlin D.J."/>
            <person name="Morgenstern I."/>
            <person name="Morin E."/>
            <person name="Murat C."/>
            <person name="Nagy L.G."/>
            <person name="Nolan M."/>
            <person name="Ohm R.A."/>
            <person name="Patyshakuliyeva A."/>
            <person name="Rokas A."/>
            <person name="Ruiz-Duenas F.J."/>
            <person name="Sabat G."/>
            <person name="Salamov A."/>
            <person name="Samejima M."/>
            <person name="Schmutz J."/>
            <person name="Slot J.C."/>
            <person name="St John F."/>
            <person name="Stenlid J."/>
            <person name="Sun H."/>
            <person name="Sun S."/>
            <person name="Syed K."/>
            <person name="Tsang A."/>
            <person name="Wiebenga A."/>
            <person name="Young D."/>
            <person name="Pisabarro A."/>
            <person name="Eastwood D.C."/>
            <person name="Martin F."/>
            <person name="Cullen D."/>
            <person name="Grigoriev I.V."/>
            <person name="Hibbett D.S."/>
        </authorList>
    </citation>
    <scope>NUCLEOTIDE SEQUENCE [LARGE SCALE GENOMIC DNA]</scope>
    <source>
        <strain evidence="14">RWD-64-598 SS2</strain>
    </source>
</reference>
<evidence type="ECO:0000256" key="10">
    <source>
        <dbReference type="SAM" id="Phobius"/>
    </source>
</evidence>
<dbReference type="Proteomes" id="UP000053558">
    <property type="component" value="Unassembled WGS sequence"/>
</dbReference>
<dbReference type="AlphaFoldDB" id="A0A5M3MVC7"/>
<proteinExistence type="predicted"/>
<comment type="caution">
    <text evidence="13">The sequence shown here is derived from an EMBL/GenBank/DDBJ whole genome shotgun (WGS) entry which is preliminary data.</text>
</comment>
<evidence type="ECO:0000256" key="3">
    <source>
        <dbReference type="ARBA" id="ARBA00022723"/>
    </source>
</evidence>
<organism evidence="13 14">
    <name type="scientific">Coniophora puteana (strain RWD-64-598)</name>
    <name type="common">Brown rot fungus</name>
    <dbReference type="NCBI Taxonomy" id="741705"/>
    <lineage>
        <taxon>Eukaryota</taxon>
        <taxon>Fungi</taxon>
        <taxon>Dikarya</taxon>
        <taxon>Basidiomycota</taxon>
        <taxon>Agaricomycotina</taxon>
        <taxon>Agaricomycetes</taxon>
        <taxon>Agaricomycetidae</taxon>
        <taxon>Boletales</taxon>
        <taxon>Coniophorineae</taxon>
        <taxon>Coniophoraceae</taxon>
        <taxon>Coniophora</taxon>
    </lineage>
</organism>
<feature type="compositionally biased region" description="Polar residues" evidence="9">
    <location>
        <begin position="389"/>
        <end position="401"/>
    </location>
</feature>
<keyword evidence="4 8" id="KW-0863">Zinc-finger</keyword>
<evidence type="ECO:0000256" key="11">
    <source>
        <dbReference type="SAM" id="SignalP"/>
    </source>
</evidence>
<evidence type="ECO:0000256" key="7">
    <source>
        <dbReference type="ARBA" id="ARBA00023136"/>
    </source>
</evidence>
<comment type="subcellular location">
    <subcellularLocation>
        <location evidence="1">Membrane</location>
        <topology evidence="1">Single-pass membrane protein</topology>
    </subcellularLocation>
</comment>
<dbReference type="KEGG" id="cput:CONPUDRAFT_81157"/>
<keyword evidence="14" id="KW-1185">Reference proteome</keyword>
<dbReference type="InterPro" id="IPR051653">
    <property type="entry name" value="E3_ligase_sorting_rcpt"/>
</dbReference>
<keyword evidence="2 10" id="KW-0812">Transmembrane</keyword>
<dbReference type="GO" id="GO:0008270">
    <property type="term" value="F:zinc ion binding"/>
    <property type="evidence" value="ECO:0007669"/>
    <property type="project" value="UniProtKB-KW"/>
</dbReference>
<evidence type="ECO:0000256" key="9">
    <source>
        <dbReference type="SAM" id="MobiDB-lite"/>
    </source>
</evidence>
<evidence type="ECO:0000259" key="12">
    <source>
        <dbReference type="PROSITE" id="PS50089"/>
    </source>
</evidence>
<keyword evidence="11" id="KW-0732">Signal</keyword>
<feature type="chain" id="PRO_5024461246" description="RING-type domain-containing protein" evidence="11">
    <location>
        <begin position="27"/>
        <end position="534"/>
    </location>
</feature>
<dbReference type="PANTHER" id="PTHR47168">
    <property type="entry name" value="RING ZINC FINGER DOMAIN SUPERFAMILY PROTEIN-RELATED"/>
    <property type="match status" value="1"/>
</dbReference>
<evidence type="ECO:0000256" key="8">
    <source>
        <dbReference type="PROSITE-ProRule" id="PRU00175"/>
    </source>
</evidence>
<evidence type="ECO:0000313" key="14">
    <source>
        <dbReference type="Proteomes" id="UP000053558"/>
    </source>
</evidence>
<evidence type="ECO:0000313" key="13">
    <source>
        <dbReference type="EMBL" id="EIW83076.1"/>
    </source>
</evidence>
<dbReference type="SUPFAM" id="SSF57850">
    <property type="entry name" value="RING/U-box"/>
    <property type="match status" value="1"/>
</dbReference>
<dbReference type="EMBL" id="JH711576">
    <property type="protein sequence ID" value="EIW83076.1"/>
    <property type="molecule type" value="Genomic_DNA"/>
</dbReference>
<dbReference type="SMART" id="SM00184">
    <property type="entry name" value="RING"/>
    <property type="match status" value="1"/>
</dbReference>
<dbReference type="OMA" id="CVINPEY"/>
<feature type="region of interest" description="Disordered" evidence="9">
    <location>
        <begin position="323"/>
        <end position="404"/>
    </location>
</feature>
<evidence type="ECO:0000256" key="2">
    <source>
        <dbReference type="ARBA" id="ARBA00022692"/>
    </source>
</evidence>
<dbReference type="InterPro" id="IPR001841">
    <property type="entry name" value="Znf_RING"/>
</dbReference>
<dbReference type="GeneID" id="19210189"/>
<dbReference type="InterPro" id="IPR013083">
    <property type="entry name" value="Znf_RING/FYVE/PHD"/>
</dbReference>
<feature type="transmembrane region" description="Helical" evidence="10">
    <location>
        <begin position="253"/>
        <end position="278"/>
    </location>
</feature>
<feature type="signal peptide" evidence="11">
    <location>
        <begin position="1"/>
        <end position="26"/>
    </location>
</feature>
<evidence type="ECO:0000256" key="5">
    <source>
        <dbReference type="ARBA" id="ARBA00022833"/>
    </source>
</evidence>
<keyword evidence="3" id="KW-0479">Metal-binding</keyword>
<dbReference type="CDD" id="cd16454">
    <property type="entry name" value="RING-H2_PA-TM-RING"/>
    <property type="match status" value="1"/>
</dbReference>
<sequence length="534" mass="57910">MAIAARCCLIGVLFAALLGSIGIVNAYIPATPTNDTSPDTQRGPDANGSSRLHLQWYQNGSDWEYVSYQLVGNNSNGVSQGVLVHFSEDYAFNSTTITPWIALIACDANATNASMEDDIFTLARDRGAVSALLYSNFSEQCIINSEYADPENFDQVFDIFATQSEKVSHFIEYEFGEFGPGNESYYGYFNATRLNQSFADVNQSLNNGSPEKPGWLYGSLIAYNATGSTAGGSNNGSGTVSSGNSGSHKSTGLAMIILYAITGLVSALFCIVIISGAIRAVRHPERYGSMTAHHGGVIVGQSRAQGLGRAILDTFPIVKFGHPPNDHSATIPKDIETTHNAPEPGDRMEMLAIPSSEVPPPVGRHRPFGAGGSTASGETQELGYPQPRPSASTGLDRSQSDVMPDQIGRETCPICIVDFEAGDDLRVLPCEGKHRFHQTCVDPWLLELSGSCPICRHDFHALEAMLSESGFEQDDPAVQRRSRTMSQGNRFSRYLRFARRRHQRNQRSLDTPGEGADNPPLEPVEESGSRRQGQ</sequence>
<evidence type="ECO:0000256" key="1">
    <source>
        <dbReference type="ARBA" id="ARBA00004167"/>
    </source>
</evidence>
<dbReference type="PANTHER" id="PTHR47168:SF1">
    <property type="entry name" value="OS02G0798600 PROTEIN"/>
    <property type="match status" value="1"/>
</dbReference>